<dbReference type="GO" id="GO:0003995">
    <property type="term" value="F:acyl-CoA dehydrogenase activity"/>
    <property type="evidence" value="ECO:0007669"/>
    <property type="project" value="TreeGrafter"/>
</dbReference>
<sequence>MQAAAPQAHEGAARPGIPPHTSASPPWRQADVLPAGLSAWLDAHADALDSGAQDPATLLPALADAGLFRWGVPAAYGGIPDTDAGHAIEAIAAVGSLSMAAAFVGWSQRSFIEFLLHTPNRALAGRWLPELVRGRMAGATALSNAMKYLSGIESLQISAREDGAAWRLDGVMPWVTNLRPQGFLVAAAVARPDGQAAVVALPHDAPGLARGADLELMGLRSTNTAAITVAHTPAGEASLLHADARAYLPALRPVFVGLQCALSIGLARRGVEEARSACPGGAAGAILAASVDALSRRVEAASAALIAGVRAGALASRPLDLFELRIELAESAGAAVQLELQACGGAAYLTGRRPGFARRWREAAFVPIVTPSLLQLRTEIARKRGDGGADR</sequence>
<name>A0A261SMK4_9BORD</name>
<dbReference type="InterPro" id="IPR013786">
    <property type="entry name" value="AcylCoA_DH/ox_N"/>
</dbReference>
<dbReference type="EMBL" id="NEVM01000001">
    <property type="protein sequence ID" value="OZI38648.1"/>
    <property type="molecule type" value="Genomic_DNA"/>
</dbReference>
<dbReference type="SUPFAM" id="SSF56645">
    <property type="entry name" value="Acyl-CoA dehydrogenase NM domain-like"/>
    <property type="match status" value="1"/>
</dbReference>
<evidence type="ECO:0000313" key="3">
    <source>
        <dbReference type="EMBL" id="OZI38648.1"/>
    </source>
</evidence>
<feature type="compositionally biased region" description="Low complexity" evidence="1">
    <location>
        <begin position="1"/>
        <end position="10"/>
    </location>
</feature>
<dbReference type="PANTHER" id="PTHR43884:SF12">
    <property type="entry name" value="ISOVALERYL-COA DEHYDROGENASE, MITOCHONDRIAL-RELATED"/>
    <property type="match status" value="1"/>
</dbReference>
<dbReference type="GO" id="GO:0050660">
    <property type="term" value="F:flavin adenine dinucleotide binding"/>
    <property type="evidence" value="ECO:0007669"/>
    <property type="project" value="InterPro"/>
</dbReference>
<evidence type="ECO:0000259" key="2">
    <source>
        <dbReference type="Pfam" id="PF02771"/>
    </source>
</evidence>
<dbReference type="Pfam" id="PF02771">
    <property type="entry name" value="Acyl-CoA_dh_N"/>
    <property type="match status" value="1"/>
</dbReference>
<dbReference type="OrthoDB" id="2564795at2"/>
<comment type="caution">
    <text evidence="3">The sequence shown here is derived from an EMBL/GenBank/DDBJ whole genome shotgun (WGS) entry which is preliminary data.</text>
</comment>
<dbReference type="InterPro" id="IPR037069">
    <property type="entry name" value="AcylCoA_DH/ox_N_sf"/>
</dbReference>
<proteinExistence type="predicted"/>
<gene>
    <name evidence="3" type="ORF">CAL29_06195</name>
</gene>
<dbReference type="Gene3D" id="2.40.110.10">
    <property type="entry name" value="Butyryl-CoA Dehydrogenase, subunit A, domain 2"/>
    <property type="match status" value="1"/>
</dbReference>
<evidence type="ECO:0000313" key="4">
    <source>
        <dbReference type="Proteomes" id="UP000216020"/>
    </source>
</evidence>
<reference evidence="4" key="1">
    <citation type="submission" date="2017-05" db="EMBL/GenBank/DDBJ databases">
        <title>Complete and WGS of Bordetella genogroups.</title>
        <authorList>
            <person name="Spilker T."/>
            <person name="Lipuma J."/>
        </authorList>
    </citation>
    <scope>NUCLEOTIDE SEQUENCE [LARGE SCALE GENOMIC DNA]</scope>
    <source>
        <strain evidence="4">AU16122</strain>
    </source>
</reference>
<feature type="region of interest" description="Disordered" evidence="1">
    <location>
        <begin position="1"/>
        <end position="28"/>
    </location>
</feature>
<dbReference type="Proteomes" id="UP000216020">
    <property type="component" value="Unassembled WGS sequence"/>
</dbReference>
<dbReference type="Gene3D" id="1.10.540.10">
    <property type="entry name" value="Acyl-CoA dehydrogenase/oxidase, N-terminal domain"/>
    <property type="match status" value="1"/>
</dbReference>
<organism evidence="3 4">
    <name type="scientific">Bordetella genomosp. 10</name>
    <dbReference type="NCBI Taxonomy" id="1416804"/>
    <lineage>
        <taxon>Bacteria</taxon>
        <taxon>Pseudomonadati</taxon>
        <taxon>Pseudomonadota</taxon>
        <taxon>Betaproteobacteria</taxon>
        <taxon>Burkholderiales</taxon>
        <taxon>Alcaligenaceae</taxon>
        <taxon>Bordetella</taxon>
    </lineage>
</organism>
<dbReference type="InterPro" id="IPR046373">
    <property type="entry name" value="Acyl-CoA_Oxase/DH_mid-dom_sf"/>
</dbReference>
<dbReference type="PANTHER" id="PTHR43884">
    <property type="entry name" value="ACYL-COA DEHYDROGENASE"/>
    <property type="match status" value="1"/>
</dbReference>
<protein>
    <submittedName>
        <fullName evidence="3">Acyl-CoA dehydrogenase</fullName>
    </submittedName>
</protein>
<feature type="domain" description="Acyl-CoA dehydrogenase/oxidase N-terminal" evidence="2">
    <location>
        <begin position="43"/>
        <end position="134"/>
    </location>
</feature>
<dbReference type="InterPro" id="IPR009100">
    <property type="entry name" value="AcylCoA_DH/oxidase_NM_dom_sf"/>
</dbReference>
<accession>A0A261SMK4</accession>
<dbReference type="AlphaFoldDB" id="A0A261SMK4"/>
<evidence type="ECO:0000256" key="1">
    <source>
        <dbReference type="SAM" id="MobiDB-lite"/>
    </source>
</evidence>
<keyword evidence="4" id="KW-1185">Reference proteome</keyword>